<keyword evidence="1" id="KW-0808">Transferase</keyword>
<dbReference type="Ensembl" id="ENSPSTT00000022468.1">
    <property type="protein sequence ID" value="ENSPSTP00000021406.1"/>
    <property type="gene ID" value="ENSPSTG00000015608.1"/>
</dbReference>
<keyword evidence="2" id="KW-0294">Fucose metabolism</keyword>
<dbReference type="InterPro" id="IPR045130">
    <property type="entry name" value="OFUT2-like"/>
</dbReference>
<sequence>MVFAKHLRVAGDEFRNKYLQSTDEADRTHYNEDWTQMKVKLTVSHNRWDKLLFFAVHCREYWKRCMNLTLPLQTAKIELLKKLVPEMVRFEPTWEELELYKDGGMAVIDQWICAHAR</sequence>
<evidence type="ECO:0000313" key="4">
    <source>
        <dbReference type="Ensembl" id="ENSPSTP00000021406.1"/>
    </source>
</evidence>
<accession>A0A8C9LDZ4</accession>
<proteinExistence type="predicted"/>
<dbReference type="Gene3D" id="3.40.50.11350">
    <property type="match status" value="2"/>
</dbReference>
<organism evidence="4 5">
    <name type="scientific">Pavo cristatus</name>
    <name type="common">Indian peafowl</name>
    <name type="synonym">Blue peafowl</name>
    <dbReference type="NCBI Taxonomy" id="9049"/>
    <lineage>
        <taxon>Eukaryota</taxon>
        <taxon>Metazoa</taxon>
        <taxon>Chordata</taxon>
        <taxon>Craniata</taxon>
        <taxon>Vertebrata</taxon>
        <taxon>Euteleostomi</taxon>
        <taxon>Archelosauria</taxon>
        <taxon>Archosauria</taxon>
        <taxon>Dinosauria</taxon>
        <taxon>Saurischia</taxon>
        <taxon>Theropoda</taxon>
        <taxon>Coelurosauria</taxon>
        <taxon>Aves</taxon>
        <taxon>Neognathae</taxon>
        <taxon>Galloanserae</taxon>
        <taxon>Galliformes</taxon>
        <taxon>Phasianidae</taxon>
        <taxon>Phasianinae</taxon>
        <taxon>Pavo</taxon>
    </lineage>
</organism>
<protein>
    <submittedName>
        <fullName evidence="4">Uncharacterized protein</fullName>
    </submittedName>
</protein>
<keyword evidence="3" id="KW-0119">Carbohydrate metabolism</keyword>
<dbReference type="AlphaFoldDB" id="A0A8C9LDZ4"/>
<reference evidence="4" key="2">
    <citation type="submission" date="2025-09" db="UniProtKB">
        <authorList>
            <consortium name="Ensembl"/>
        </authorList>
    </citation>
    <scope>IDENTIFICATION</scope>
</reference>
<keyword evidence="5" id="KW-1185">Reference proteome</keyword>
<dbReference type="GO" id="GO:0046922">
    <property type="term" value="F:peptide-O-fucosyltransferase activity"/>
    <property type="evidence" value="ECO:0007669"/>
    <property type="project" value="InterPro"/>
</dbReference>
<dbReference type="PANTHER" id="PTHR13398">
    <property type="entry name" value="GDP-FUCOSE PROTEIN O-FUCOSYLTRANSFERASE 2"/>
    <property type="match status" value="1"/>
</dbReference>
<dbReference type="PANTHER" id="PTHR13398:SF0">
    <property type="entry name" value="GDP-FUCOSE PROTEIN O-FUCOSYLTRANSFERASE 2"/>
    <property type="match status" value="1"/>
</dbReference>
<name>A0A8C9LDZ4_PAVCR</name>
<dbReference type="GO" id="GO:0006004">
    <property type="term" value="P:fucose metabolic process"/>
    <property type="evidence" value="ECO:0007669"/>
    <property type="project" value="UniProtKB-KW"/>
</dbReference>
<evidence type="ECO:0000313" key="5">
    <source>
        <dbReference type="Proteomes" id="UP000694428"/>
    </source>
</evidence>
<reference evidence="4" key="1">
    <citation type="submission" date="2025-08" db="UniProtKB">
        <authorList>
            <consortium name="Ensembl"/>
        </authorList>
    </citation>
    <scope>IDENTIFICATION</scope>
</reference>
<evidence type="ECO:0000256" key="1">
    <source>
        <dbReference type="ARBA" id="ARBA00022679"/>
    </source>
</evidence>
<dbReference type="Proteomes" id="UP000694428">
    <property type="component" value="Unplaced"/>
</dbReference>
<evidence type="ECO:0000256" key="2">
    <source>
        <dbReference type="ARBA" id="ARBA00023253"/>
    </source>
</evidence>
<evidence type="ECO:0000256" key="3">
    <source>
        <dbReference type="ARBA" id="ARBA00023277"/>
    </source>
</evidence>